<proteinExistence type="predicted"/>
<name>A0ABW1TZR0_9BURK</name>
<comment type="caution">
    <text evidence="1">The sequence shown here is derived from an EMBL/GenBank/DDBJ whole genome shotgun (WGS) entry which is preliminary data.</text>
</comment>
<accession>A0ABW1TZR0</accession>
<gene>
    <name evidence="1" type="ORF">ACFQND_13435</name>
</gene>
<feature type="non-terminal residue" evidence="1">
    <location>
        <position position="1"/>
    </location>
</feature>
<evidence type="ECO:0000313" key="2">
    <source>
        <dbReference type="Proteomes" id="UP001596270"/>
    </source>
</evidence>
<dbReference type="Proteomes" id="UP001596270">
    <property type="component" value="Unassembled WGS sequence"/>
</dbReference>
<dbReference type="RefSeq" id="WP_377413835.1">
    <property type="nucleotide sequence ID" value="NZ_JBHSRS010000073.1"/>
</dbReference>
<sequence length="160" mass="18544">PTNLNCNSLRRRLNSDEPSGPAQGVHSSGWSKHVTNIHLRALEITWRVNYWPTYTFEVNMEHEIKKQPLIALLVELREIYRKEGGLVFVNGINSVIFWLSSDDETENERWINACTGYKTMASAKSGFSDVYIERDTFEERLKANVRLDQIRTELWASLGR</sequence>
<evidence type="ECO:0000313" key="1">
    <source>
        <dbReference type="EMBL" id="MFC6282227.1"/>
    </source>
</evidence>
<reference evidence="2" key="1">
    <citation type="journal article" date="2019" name="Int. J. Syst. Evol. Microbiol.">
        <title>The Global Catalogue of Microorganisms (GCM) 10K type strain sequencing project: providing services to taxonomists for standard genome sequencing and annotation.</title>
        <authorList>
            <consortium name="The Broad Institute Genomics Platform"/>
            <consortium name="The Broad Institute Genome Sequencing Center for Infectious Disease"/>
            <person name="Wu L."/>
            <person name="Ma J."/>
        </authorList>
    </citation>
    <scope>NUCLEOTIDE SEQUENCE [LARGE SCALE GENOMIC DNA]</scope>
    <source>
        <strain evidence="2">CCUG 39402</strain>
    </source>
</reference>
<organism evidence="1 2">
    <name type="scientific">Polaromonas aquatica</name>
    <dbReference type="NCBI Taxonomy" id="332657"/>
    <lineage>
        <taxon>Bacteria</taxon>
        <taxon>Pseudomonadati</taxon>
        <taxon>Pseudomonadota</taxon>
        <taxon>Betaproteobacteria</taxon>
        <taxon>Burkholderiales</taxon>
        <taxon>Comamonadaceae</taxon>
        <taxon>Polaromonas</taxon>
    </lineage>
</organism>
<dbReference type="EMBL" id="JBHSRS010000073">
    <property type="protein sequence ID" value="MFC6282227.1"/>
    <property type="molecule type" value="Genomic_DNA"/>
</dbReference>
<protein>
    <submittedName>
        <fullName evidence="1">Uncharacterized protein</fullName>
    </submittedName>
</protein>
<keyword evidence="2" id="KW-1185">Reference proteome</keyword>